<gene>
    <name evidence="7" type="ORF">LCGC14_1519920</name>
</gene>
<dbReference type="PANTHER" id="PTHR11101:SF80">
    <property type="entry name" value="PHOSPHATE TRANSPORTER"/>
    <property type="match status" value="1"/>
</dbReference>
<feature type="transmembrane region" description="Helical" evidence="6">
    <location>
        <begin position="229"/>
        <end position="252"/>
    </location>
</feature>
<evidence type="ECO:0008006" key="8">
    <source>
        <dbReference type="Google" id="ProtNLM"/>
    </source>
</evidence>
<comment type="subcellular location">
    <subcellularLocation>
        <location evidence="1">Membrane</location>
        <topology evidence="1">Multi-pass membrane protein</topology>
    </subcellularLocation>
</comment>
<evidence type="ECO:0000256" key="1">
    <source>
        <dbReference type="ARBA" id="ARBA00004141"/>
    </source>
</evidence>
<dbReference type="GO" id="GO:0035435">
    <property type="term" value="P:phosphate ion transmembrane transport"/>
    <property type="evidence" value="ECO:0007669"/>
    <property type="project" value="TreeGrafter"/>
</dbReference>
<evidence type="ECO:0000256" key="4">
    <source>
        <dbReference type="ARBA" id="ARBA00022989"/>
    </source>
</evidence>
<dbReference type="GO" id="GO:0005315">
    <property type="term" value="F:phosphate transmembrane transporter activity"/>
    <property type="evidence" value="ECO:0007669"/>
    <property type="project" value="InterPro"/>
</dbReference>
<evidence type="ECO:0000256" key="3">
    <source>
        <dbReference type="ARBA" id="ARBA00022692"/>
    </source>
</evidence>
<proteinExistence type="predicted"/>
<accession>A0A0F9IYZ0</accession>
<name>A0A0F9IYZ0_9ZZZZ</name>
<feature type="non-terminal residue" evidence="7">
    <location>
        <position position="256"/>
    </location>
</feature>
<dbReference type="InterPro" id="IPR001204">
    <property type="entry name" value="Phos_transporter"/>
</dbReference>
<evidence type="ECO:0000313" key="7">
    <source>
        <dbReference type="EMBL" id="KKM62609.1"/>
    </source>
</evidence>
<dbReference type="EMBL" id="LAZR01011258">
    <property type="protein sequence ID" value="KKM62609.1"/>
    <property type="molecule type" value="Genomic_DNA"/>
</dbReference>
<organism evidence="7">
    <name type="scientific">marine sediment metagenome</name>
    <dbReference type="NCBI Taxonomy" id="412755"/>
    <lineage>
        <taxon>unclassified sequences</taxon>
        <taxon>metagenomes</taxon>
        <taxon>ecological metagenomes</taxon>
    </lineage>
</organism>
<evidence type="ECO:0000256" key="2">
    <source>
        <dbReference type="ARBA" id="ARBA00022448"/>
    </source>
</evidence>
<sequence length="256" mass="27265">MVELFEGLSFILVITVILLAFGLSFAIGGNDETSTPLAAVGSIKFVYVLIIGGLGLAIGMIIFSEGVASLVGAGILGEGIEYTVYMLLAVLISSILWLVLGSFAGIPLSSTHSLVGSIFGVVIVYSLSVGGVDPTTAFNWGKLGKVVISWFISPVAGLLVTYGMYKIISRFFLQRHKGLNKIENSERKFIWGLLIAVFMASIWTGANSAEALGMIYALSHNGTIPVSSYYPLVVVCGIFAFFGLFIAGRYVIRNLA</sequence>
<evidence type="ECO:0000256" key="6">
    <source>
        <dbReference type="SAM" id="Phobius"/>
    </source>
</evidence>
<feature type="transmembrane region" description="Helical" evidence="6">
    <location>
        <begin position="84"/>
        <end position="106"/>
    </location>
</feature>
<feature type="transmembrane region" description="Helical" evidence="6">
    <location>
        <begin position="147"/>
        <end position="168"/>
    </location>
</feature>
<keyword evidence="4 6" id="KW-1133">Transmembrane helix</keyword>
<dbReference type="GO" id="GO:0016020">
    <property type="term" value="C:membrane"/>
    <property type="evidence" value="ECO:0007669"/>
    <property type="project" value="UniProtKB-SubCell"/>
</dbReference>
<feature type="transmembrane region" description="Helical" evidence="6">
    <location>
        <begin position="45"/>
        <end position="64"/>
    </location>
</feature>
<dbReference type="PANTHER" id="PTHR11101">
    <property type="entry name" value="PHOSPHATE TRANSPORTER"/>
    <property type="match status" value="1"/>
</dbReference>
<feature type="transmembrane region" description="Helical" evidence="6">
    <location>
        <begin position="189"/>
        <end position="209"/>
    </location>
</feature>
<comment type="caution">
    <text evidence="7">The sequence shown here is derived from an EMBL/GenBank/DDBJ whole genome shotgun (WGS) entry which is preliminary data.</text>
</comment>
<reference evidence="7" key="1">
    <citation type="journal article" date="2015" name="Nature">
        <title>Complex archaea that bridge the gap between prokaryotes and eukaryotes.</title>
        <authorList>
            <person name="Spang A."/>
            <person name="Saw J.H."/>
            <person name="Jorgensen S.L."/>
            <person name="Zaremba-Niedzwiedzka K."/>
            <person name="Martijn J."/>
            <person name="Lind A.E."/>
            <person name="van Eijk R."/>
            <person name="Schleper C."/>
            <person name="Guy L."/>
            <person name="Ettema T.J."/>
        </authorList>
    </citation>
    <scope>NUCLEOTIDE SEQUENCE</scope>
</reference>
<protein>
    <recommendedName>
        <fullName evidence="8">Inorganic phosphate transporter</fullName>
    </recommendedName>
</protein>
<feature type="transmembrane region" description="Helical" evidence="6">
    <location>
        <begin position="6"/>
        <end position="25"/>
    </location>
</feature>
<keyword evidence="3 6" id="KW-0812">Transmembrane</keyword>
<dbReference type="Pfam" id="PF01384">
    <property type="entry name" value="PHO4"/>
    <property type="match status" value="1"/>
</dbReference>
<keyword evidence="2" id="KW-0813">Transport</keyword>
<evidence type="ECO:0000256" key="5">
    <source>
        <dbReference type="ARBA" id="ARBA00023136"/>
    </source>
</evidence>
<keyword evidence="5 6" id="KW-0472">Membrane</keyword>
<feature type="transmembrane region" description="Helical" evidence="6">
    <location>
        <begin position="113"/>
        <end position="132"/>
    </location>
</feature>
<dbReference type="AlphaFoldDB" id="A0A0F9IYZ0"/>